<dbReference type="GO" id="GO:0016020">
    <property type="term" value="C:membrane"/>
    <property type="evidence" value="ECO:0007669"/>
    <property type="project" value="UniProtKB-SubCell"/>
</dbReference>
<feature type="transmembrane region" description="Helical" evidence="7">
    <location>
        <begin position="64"/>
        <end position="82"/>
    </location>
</feature>
<evidence type="ECO:0000313" key="9">
    <source>
        <dbReference type="EMBL" id="ACV76506.1"/>
    </source>
</evidence>
<evidence type="ECO:0000256" key="2">
    <source>
        <dbReference type="ARBA" id="ARBA00009045"/>
    </source>
</evidence>
<dbReference type="FunCoup" id="C8XIR9">
    <property type="interactions" value="240"/>
</dbReference>
<keyword evidence="10" id="KW-1185">Reference proteome</keyword>
<feature type="transmembrane region" description="Helical" evidence="7">
    <location>
        <begin position="119"/>
        <end position="139"/>
    </location>
</feature>
<name>C8XIR9_NAKMY</name>
<keyword evidence="6 7" id="KW-0472">Membrane</keyword>
<gene>
    <name evidence="9" type="ordered locus">Namu_0069</name>
</gene>
<organism evidence="9 10">
    <name type="scientific">Nakamurella multipartita (strain ATCC 700099 / DSM 44233 / CIP 104796 / JCM 9543 / NBRC 105858 / Y-104)</name>
    <name type="common">Microsphaera multipartita</name>
    <dbReference type="NCBI Taxonomy" id="479431"/>
    <lineage>
        <taxon>Bacteria</taxon>
        <taxon>Bacillati</taxon>
        <taxon>Actinomycetota</taxon>
        <taxon>Actinomycetes</taxon>
        <taxon>Nakamurellales</taxon>
        <taxon>Nakamurellaceae</taxon>
        <taxon>Nakamurella</taxon>
    </lineage>
</organism>
<dbReference type="AlphaFoldDB" id="C8XIR9"/>
<evidence type="ECO:0000259" key="8">
    <source>
        <dbReference type="Pfam" id="PF01694"/>
    </source>
</evidence>
<feature type="transmembrane region" description="Helical" evidence="7">
    <location>
        <begin position="200"/>
        <end position="220"/>
    </location>
</feature>
<evidence type="ECO:0000256" key="6">
    <source>
        <dbReference type="ARBA" id="ARBA00023136"/>
    </source>
</evidence>
<dbReference type="KEGG" id="nml:Namu_0069"/>
<evidence type="ECO:0000256" key="3">
    <source>
        <dbReference type="ARBA" id="ARBA00022692"/>
    </source>
</evidence>
<comment type="similarity">
    <text evidence="2">Belongs to the peptidase S54 family.</text>
</comment>
<dbReference type="PANTHER" id="PTHR43731">
    <property type="entry name" value="RHOMBOID PROTEASE"/>
    <property type="match status" value="1"/>
</dbReference>
<dbReference type="InterPro" id="IPR035952">
    <property type="entry name" value="Rhomboid-like_sf"/>
</dbReference>
<dbReference type="Gene3D" id="1.20.1540.10">
    <property type="entry name" value="Rhomboid-like"/>
    <property type="match status" value="1"/>
</dbReference>
<dbReference type="EMBL" id="CP001737">
    <property type="protein sequence ID" value="ACV76506.1"/>
    <property type="molecule type" value="Genomic_DNA"/>
</dbReference>
<keyword evidence="3 7" id="KW-0812">Transmembrane</keyword>
<reference evidence="9 10" key="2">
    <citation type="journal article" date="2010" name="Stand. Genomic Sci.">
        <title>Complete genome sequence of Nakamurella multipartita type strain (Y-104).</title>
        <authorList>
            <person name="Tice H."/>
            <person name="Mayilraj S."/>
            <person name="Sims D."/>
            <person name="Lapidus A."/>
            <person name="Nolan M."/>
            <person name="Lucas S."/>
            <person name="Glavina Del Rio T."/>
            <person name="Copeland A."/>
            <person name="Cheng J.F."/>
            <person name="Meincke L."/>
            <person name="Bruce D."/>
            <person name="Goodwin L."/>
            <person name="Pitluck S."/>
            <person name="Ivanova N."/>
            <person name="Mavromatis K."/>
            <person name="Ovchinnikova G."/>
            <person name="Pati A."/>
            <person name="Chen A."/>
            <person name="Palaniappan K."/>
            <person name="Land M."/>
            <person name="Hauser L."/>
            <person name="Chang Y.J."/>
            <person name="Jeffries C.D."/>
            <person name="Detter J.C."/>
            <person name="Brettin T."/>
            <person name="Rohde M."/>
            <person name="Goker M."/>
            <person name="Bristow J."/>
            <person name="Eisen J.A."/>
            <person name="Markowitz V."/>
            <person name="Hugenholtz P."/>
            <person name="Kyrpides N.C."/>
            <person name="Klenk H.P."/>
            <person name="Chen F."/>
        </authorList>
    </citation>
    <scope>NUCLEOTIDE SEQUENCE [LARGE SCALE GENOMIC DNA]</scope>
    <source>
        <strain evidence="10">ATCC 700099 / DSM 44233 / CIP 104796 / JCM 9543 / NBRC 105858 / Y-104</strain>
    </source>
</reference>
<evidence type="ECO:0000313" key="10">
    <source>
        <dbReference type="Proteomes" id="UP000002218"/>
    </source>
</evidence>
<evidence type="ECO:0000256" key="4">
    <source>
        <dbReference type="ARBA" id="ARBA00022801"/>
    </source>
</evidence>
<keyword evidence="4" id="KW-0378">Hydrolase</keyword>
<dbReference type="GO" id="GO:0004252">
    <property type="term" value="F:serine-type endopeptidase activity"/>
    <property type="evidence" value="ECO:0007669"/>
    <property type="project" value="InterPro"/>
</dbReference>
<feature type="transmembrane region" description="Helical" evidence="7">
    <location>
        <begin position="249"/>
        <end position="270"/>
    </location>
</feature>
<feature type="transmembrane region" description="Helical" evidence="7">
    <location>
        <begin position="151"/>
        <end position="170"/>
    </location>
</feature>
<dbReference type="InParanoid" id="C8XIR9"/>
<evidence type="ECO:0000256" key="7">
    <source>
        <dbReference type="SAM" id="Phobius"/>
    </source>
</evidence>
<comment type="subcellular location">
    <subcellularLocation>
        <location evidence="1">Membrane</location>
        <topology evidence="1">Multi-pass membrane protein</topology>
    </subcellularLocation>
</comment>
<dbReference type="eggNOG" id="COG0705">
    <property type="taxonomic scope" value="Bacteria"/>
</dbReference>
<proteinExistence type="inferred from homology"/>
<keyword evidence="5 7" id="KW-1133">Transmembrane helix</keyword>
<dbReference type="InterPro" id="IPR022764">
    <property type="entry name" value="Peptidase_S54_rhomboid_dom"/>
</dbReference>
<dbReference type="InterPro" id="IPR050925">
    <property type="entry name" value="Rhomboid_protease_S54"/>
</dbReference>
<dbReference type="Pfam" id="PF01694">
    <property type="entry name" value="Rhomboid"/>
    <property type="match status" value="1"/>
</dbReference>
<evidence type="ECO:0000256" key="1">
    <source>
        <dbReference type="ARBA" id="ARBA00004141"/>
    </source>
</evidence>
<feature type="domain" description="Peptidase S54 rhomboid" evidence="8">
    <location>
        <begin position="109"/>
        <end position="239"/>
    </location>
</feature>
<evidence type="ECO:0000256" key="5">
    <source>
        <dbReference type="ARBA" id="ARBA00022989"/>
    </source>
</evidence>
<dbReference type="MEROPS" id="S54.A08"/>
<dbReference type="PANTHER" id="PTHR43731:SF14">
    <property type="entry name" value="PRESENILIN-ASSOCIATED RHOMBOID-LIKE PROTEIN, MITOCHONDRIAL"/>
    <property type="match status" value="1"/>
</dbReference>
<reference evidence="10" key="1">
    <citation type="submission" date="2009-09" db="EMBL/GenBank/DDBJ databases">
        <title>The complete genome of Nakamurella multipartita DSM 44233.</title>
        <authorList>
            <consortium name="US DOE Joint Genome Institute (JGI-PGF)"/>
            <person name="Lucas S."/>
            <person name="Copeland A."/>
            <person name="Lapidus A."/>
            <person name="Glavina del Rio T."/>
            <person name="Dalin E."/>
            <person name="Tice H."/>
            <person name="Bruce D."/>
            <person name="Goodwin L."/>
            <person name="Pitluck S."/>
            <person name="Kyrpides N."/>
            <person name="Mavromatis K."/>
            <person name="Ivanova N."/>
            <person name="Ovchinnikova G."/>
            <person name="Sims D."/>
            <person name="Meincke L."/>
            <person name="Brettin T."/>
            <person name="Detter J.C."/>
            <person name="Han C."/>
            <person name="Larimer F."/>
            <person name="Land M."/>
            <person name="Hauser L."/>
            <person name="Markowitz V."/>
            <person name="Cheng J.-F."/>
            <person name="Hugenholtz P."/>
            <person name="Woyke T."/>
            <person name="Wu D."/>
            <person name="Klenk H.-P."/>
            <person name="Eisen J.A."/>
        </authorList>
    </citation>
    <scope>NUCLEOTIDE SEQUENCE [LARGE SCALE GENOMIC DNA]</scope>
    <source>
        <strain evidence="10">ATCC 700099 / DSM 44233 / CIP 104796 / JCM 9543 / NBRC 105858 / Y-104</strain>
    </source>
</reference>
<dbReference type="HOGENOM" id="CLU_055068_2_1_11"/>
<dbReference type="STRING" id="479431.Namu_0069"/>
<dbReference type="SUPFAM" id="SSF144091">
    <property type="entry name" value="Rhomboid-like"/>
    <property type="match status" value="1"/>
</dbReference>
<feature type="transmembrane region" description="Helical" evidence="7">
    <location>
        <begin position="176"/>
        <end position="193"/>
    </location>
</feature>
<protein>
    <submittedName>
        <fullName evidence="9">Rhomboid family protein</fullName>
    </submittedName>
</protein>
<sequence length="292" mass="31129">MAPCTWHPDRLTPLSCSRCGRPACPECLTPASVGFHCRECVAQGQAATRPPRTIAGARLGDKPVVTFALIAVNLAFFLVTALQSRSAMDLSYSELYLRGGLIPAEVASGEYWRLLTSGFLHGNLVHLATNMLSLYWLGIPLERILGRGRMLTIYLISLLGASVSVLLFSAPVSLTIGASGAVYGLMGALLATFRRLRLDLRPLVVILALNVFITFSYPGLSWQGHLGGFVAGAIVGAAMVFPPRASRAAWQWGISIGLVVVLAGLTVVAADRIGAYYCLYQVAGQVSCVPAH</sequence>
<dbReference type="Proteomes" id="UP000002218">
    <property type="component" value="Chromosome"/>
</dbReference>
<accession>C8XIR9</accession>